<evidence type="ECO:0000313" key="3">
    <source>
        <dbReference type="EMBL" id="PWU67310.1"/>
    </source>
</evidence>
<dbReference type="OrthoDB" id="9815677at2"/>
<gene>
    <name evidence="3" type="ORF">DLJ74_17250</name>
</gene>
<dbReference type="PANTHER" id="PTHR12598:SF0">
    <property type="entry name" value="COPPER HOMEOSTASIS PROTEIN CUTC HOMOLOG"/>
    <property type="match status" value="1"/>
</dbReference>
<evidence type="ECO:0000256" key="1">
    <source>
        <dbReference type="ARBA" id="ARBA00007768"/>
    </source>
</evidence>
<reference evidence="3 4" key="1">
    <citation type="submission" date="2018-05" db="EMBL/GenBank/DDBJ databases">
        <title>Genomic analysis of Gracilibacillus dipsosauri DD1 reveals novel features of a salt-tolerant amylase.</title>
        <authorList>
            <person name="Deutch C.E."/>
            <person name="Yang S."/>
        </authorList>
    </citation>
    <scope>NUCLEOTIDE SEQUENCE [LARGE SCALE GENOMIC DNA]</scope>
    <source>
        <strain evidence="3 4">DD1</strain>
    </source>
</reference>
<evidence type="ECO:0000313" key="4">
    <source>
        <dbReference type="Proteomes" id="UP000245624"/>
    </source>
</evidence>
<dbReference type="EMBL" id="QGTD01000018">
    <property type="protein sequence ID" value="PWU67310.1"/>
    <property type="molecule type" value="Genomic_DNA"/>
</dbReference>
<dbReference type="Pfam" id="PF03932">
    <property type="entry name" value="CutC"/>
    <property type="match status" value="1"/>
</dbReference>
<dbReference type="SUPFAM" id="SSF110395">
    <property type="entry name" value="CutC-like"/>
    <property type="match status" value="1"/>
</dbReference>
<dbReference type="GO" id="GO:0005507">
    <property type="term" value="F:copper ion binding"/>
    <property type="evidence" value="ECO:0007669"/>
    <property type="project" value="TreeGrafter"/>
</dbReference>
<comment type="caution">
    <text evidence="3">The sequence shown here is derived from an EMBL/GenBank/DDBJ whole genome shotgun (WGS) entry which is preliminary data.</text>
</comment>
<organism evidence="3 4">
    <name type="scientific">Gracilibacillus dipsosauri</name>
    <dbReference type="NCBI Taxonomy" id="178340"/>
    <lineage>
        <taxon>Bacteria</taxon>
        <taxon>Bacillati</taxon>
        <taxon>Bacillota</taxon>
        <taxon>Bacilli</taxon>
        <taxon>Bacillales</taxon>
        <taxon>Bacillaceae</taxon>
        <taxon>Gracilibacillus</taxon>
    </lineage>
</organism>
<dbReference type="InterPro" id="IPR036822">
    <property type="entry name" value="CutC-like_dom_sf"/>
</dbReference>
<proteinExistence type="inferred from homology"/>
<dbReference type="AlphaFoldDB" id="A0A317KX67"/>
<evidence type="ECO:0000256" key="2">
    <source>
        <dbReference type="ARBA" id="ARBA00019014"/>
    </source>
</evidence>
<dbReference type="Gene3D" id="3.20.20.380">
    <property type="entry name" value="Copper homeostasis (CutC) domain"/>
    <property type="match status" value="1"/>
</dbReference>
<dbReference type="InterPro" id="IPR005627">
    <property type="entry name" value="CutC-like"/>
</dbReference>
<dbReference type="PANTHER" id="PTHR12598">
    <property type="entry name" value="COPPER HOMEOSTASIS PROTEIN CUTC"/>
    <property type="match status" value="1"/>
</dbReference>
<protein>
    <recommendedName>
        <fullName evidence="2">Copper homeostasis protein cutC homolog</fullName>
    </recommendedName>
</protein>
<accession>A0A317KX67</accession>
<name>A0A317KX67_9BACI</name>
<dbReference type="Proteomes" id="UP000245624">
    <property type="component" value="Unassembled WGS sequence"/>
</dbReference>
<comment type="similarity">
    <text evidence="1">Belongs to the CutC family.</text>
</comment>
<sequence>MLEAIVQNLEDAIEAERVGIDRLELVSCIERDGLTPSLKTTKEIIEHVKIPVQVMIRSHAQGFCYSESDVKDMMQSIEQLKSVGANRFVIGGLTAERTIDVQLLDKIITEYPTIEITFHRAFDHAIDVKQAYLTLIPYKKHIKRILTSGGAPNCLAGVNMLLELVLLSERKNGPLIMPGAGITSDNFASIHKKVQATEYHFGKGVRLMESFDNILDRERITRIKSLFNIYRS</sequence>
<dbReference type="RefSeq" id="WP_109985391.1">
    <property type="nucleotide sequence ID" value="NZ_QGTD01000018.1"/>
</dbReference>
<keyword evidence="4" id="KW-1185">Reference proteome</keyword>